<reference evidence="2" key="1">
    <citation type="submission" date="2013-10" db="EMBL/GenBank/DDBJ databases">
        <title>Genome sequencing of Onchocerca volvulus.</title>
        <authorList>
            <person name="Cotton J."/>
            <person name="Tsai J."/>
            <person name="Stanley E."/>
            <person name="Tracey A."/>
            <person name="Holroyd N."/>
            <person name="Lustigman S."/>
            <person name="Berriman M."/>
        </authorList>
    </citation>
    <scope>NUCLEOTIDE SEQUENCE</scope>
</reference>
<name>A0A8R1XWX6_ONCVO</name>
<organism evidence="1 2">
    <name type="scientific">Onchocerca volvulus</name>
    <dbReference type="NCBI Taxonomy" id="6282"/>
    <lineage>
        <taxon>Eukaryota</taxon>
        <taxon>Metazoa</taxon>
        <taxon>Ecdysozoa</taxon>
        <taxon>Nematoda</taxon>
        <taxon>Chromadorea</taxon>
        <taxon>Rhabditida</taxon>
        <taxon>Spirurina</taxon>
        <taxon>Spiruromorpha</taxon>
        <taxon>Filarioidea</taxon>
        <taxon>Onchocercidae</taxon>
        <taxon>Onchocerca</taxon>
    </lineage>
</organism>
<dbReference type="EMBL" id="CMVM020000154">
    <property type="status" value="NOT_ANNOTATED_CDS"/>
    <property type="molecule type" value="Genomic_DNA"/>
</dbReference>
<evidence type="ECO:0000313" key="2">
    <source>
        <dbReference type="Proteomes" id="UP000024404"/>
    </source>
</evidence>
<dbReference type="EnsemblMetazoa" id="OVOC5412.1">
    <property type="protein sequence ID" value="OVOC5412.1"/>
    <property type="gene ID" value="WBGene00242221"/>
</dbReference>
<keyword evidence="2" id="KW-1185">Reference proteome</keyword>
<accession>A0A8R1XWX6</accession>
<protein>
    <submittedName>
        <fullName evidence="1">Uncharacterized protein</fullName>
    </submittedName>
</protein>
<dbReference type="AlphaFoldDB" id="A0A8R1XWX6"/>
<sequence>MLNKGIKQFVTRRCIMTADSVAWQTMAGARDNTVRLRVGDNTVRLRVYCGDVGRRLHCITNIRSDVFKNGFKRDNGINRKLSFRYWKNSRHVIRQQLVH</sequence>
<dbReference type="Proteomes" id="UP000024404">
    <property type="component" value="Unassembled WGS sequence"/>
</dbReference>
<proteinExistence type="predicted"/>
<reference evidence="1" key="2">
    <citation type="submission" date="2022-06" db="UniProtKB">
        <authorList>
            <consortium name="EnsemblMetazoa"/>
        </authorList>
    </citation>
    <scope>IDENTIFICATION</scope>
</reference>
<evidence type="ECO:0000313" key="1">
    <source>
        <dbReference type="EnsemblMetazoa" id="OVOC5412.1"/>
    </source>
</evidence>